<proteinExistence type="predicted"/>
<name>A0ABY7EBD9_MYAAR</name>
<keyword evidence="2" id="KW-1185">Reference proteome</keyword>
<accession>A0ABY7EBD9</accession>
<evidence type="ECO:0000313" key="2">
    <source>
        <dbReference type="Proteomes" id="UP001164746"/>
    </source>
</evidence>
<protein>
    <submittedName>
        <fullName evidence="1">Uncharacterized protein</fullName>
    </submittedName>
</protein>
<dbReference type="Proteomes" id="UP001164746">
    <property type="component" value="Chromosome 5"/>
</dbReference>
<gene>
    <name evidence="1" type="ORF">MAR_021679</name>
</gene>
<reference evidence="1" key="1">
    <citation type="submission" date="2022-11" db="EMBL/GenBank/DDBJ databases">
        <title>Centuries of genome instability and evolution in soft-shell clam transmissible cancer (bioRxiv).</title>
        <authorList>
            <person name="Hart S.F.M."/>
            <person name="Yonemitsu M.A."/>
            <person name="Giersch R.M."/>
            <person name="Beal B.F."/>
            <person name="Arriagada G."/>
            <person name="Davis B.W."/>
            <person name="Ostrander E.A."/>
            <person name="Goff S.P."/>
            <person name="Metzger M.J."/>
        </authorList>
    </citation>
    <scope>NUCLEOTIDE SEQUENCE</scope>
    <source>
        <strain evidence="1">MELC-2E11</strain>
        <tissue evidence="1">Siphon/mantle</tissue>
    </source>
</reference>
<dbReference type="EMBL" id="CP111016">
    <property type="protein sequence ID" value="WAR06310.1"/>
    <property type="molecule type" value="Genomic_DNA"/>
</dbReference>
<organism evidence="1 2">
    <name type="scientific">Mya arenaria</name>
    <name type="common">Soft-shell clam</name>
    <dbReference type="NCBI Taxonomy" id="6604"/>
    <lineage>
        <taxon>Eukaryota</taxon>
        <taxon>Metazoa</taxon>
        <taxon>Spiralia</taxon>
        <taxon>Lophotrochozoa</taxon>
        <taxon>Mollusca</taxon>
        <taxon>Bivalvia</taxon>
        <taxon>Autobranchia</taxon>
        <taxon>Heteroconchia</taxon>
        <taxon>Euheterodonta</taxon>
        <taxon>Imparidentia</taxon>
        <taxon>Neoheterodontei</taxon>
        <taxon>Myida</taxon>
        <taxon>Myoidea</taxon>
        <taxon>Myidae</taxon>
        <taxon>Mya</taxon>
    </lineage>
</organism>
<evidence type="ECO:0000313" key="1">
    <source>
        <dbReference type="EMBL" id="WAR06310.1"/>
    </source>
</evidence>
<sequence>MVDAFLEPMSVSVAVSHFTEEVEYEMRQNGDVQWWFAEDNPGIPAYTRITMRAALRNRLLSYTNFGHFPPLLMYVNGWQSQLWEALLANIDSQMLLYALSQCRIQREGI</sequence>